<feature type="transmembrane region" description="Helical" evidence="1">
    <location>
        <begin position="152"/>
        <end position="180"/>
    </location>
</feature>
<feature type="transmembrane region" description="Helical" evidence="1">
    <location>
        <begin position="234"/>
        <end position="258"/>
    </location>
</feature>
<keyword evidence="1" id="KW-1133">Transmembrane helix</keyword>
<evidence type="ECO:0000256" key="1">
    <source>
        <dbReference type="SAM" id="Phobius"/>
    </source>
</evidence>
<dbReference type="AlphaFoldDB" id="A0A0C3PJG2"/>
<proteinExistence type="predicted"/>
<name>A0A0C3PJG2_PISTI</name>
<evidence type="ECO:0000313" key="3">
    <source>
        <dbReference type="Proteomes" id="UP000054217"/>
    </source>
</evidence>
<feature type="transmembrane region" description="Helical" evidence="1">
    <location>
        <begin position="122"/>
        <end position="140"/>
    </location>
</feature>
<dbReference type="HOGENOM" id="CLU_685345_0_0_1"/>
<keyword evidence="3" id="KW-1185">Reference proteome</keyword>
<evidence type="ECO:0000313" key="2">
    <source>
        <dbReference type="EMBL" id="KIO08746.1"/>
    </source>
</evidence>
<accession>A0A0C3PJG2</accession>
<dbReference type="Proteomes" id="UP000054217">
    <property type="component" value="Unassembled WGS sequence"/>
</dbReference>
<gene>
    <name evidence="2" type="ORF">M404DRAFT_22596</name>
</gene>
<dbReference type="InParanoid" id="A0A0C3PJG2"/>
<reference evidence="3" key="2">
    <citation type="submission" date="2015-01" db="EMBL/GenBank/DDBJ databases">
        <title>Evolutionary Origins and Diversification of the Mycorrhizal Mutualists.</title>
        <authorList>
            <consortium name="DOE Joint Genome Institute"/>
            <consortium name="Mycorrhizal Genomics Consortium"/>
            <person name="Kohler A."/>
            <person name="Kuo A."/>
            <person name="Nagy L.G."/>
            <person name="Floudas D."/>
            <person name="Copeland A."/>
            <person name="Barry K.W."/>
            <person name="Cichocki N."/>
            <person name="Veneault-Fourrey C."/>
            <person name="LaButti K."/>
            <person name="Lindquist E.A."/>
            <person name="Lipzen A."/>
            <person name="Lundell T."/>
            <person name="Morin E."/>
            <person name="Murat C."/>
            <person name="Riley R."/>
            <person name="Ohm R."/>
            <person name="Sun H."/>
            <person name="Tunlid A."/>
            <person name="Henrissat B."/>
            <person name="Grigoriev I.V."/>
            <person name="Hibbett D.S."/>
            <person name="Martin F."/>
        </authorList>
    </citation>
    <scope>NUCLEOTIDE SEQUENCE [LARGE SCALE GENOMIC DNA]</scope>
    <source>
        <strain evidence="3">Marx 270</strain>
    </source>
</reference>
<feature type="transmembrane region" description="Helical" evidence="1">
    <location>
        <begin position="201"/>
        <end position="222"/>
    </location>
</feature>
<dbReference type="EMBL" id="KN831956">
    <property type="protein sequence ID" value="KIO08746.1"/>
    <property type="molecule type" value="Genomic_DNA"/>
</dbReference>
<sequence>MGLPNRDVPRKSIRGNHVRALLDEIRTLRRELAASEQSIKVDDFALAVILSSLLEDNDDDDDDNNNNNNKNKNKGGIRNIVISYLTSIPPLFFGAGSLEDIGKHEKEFKEIKETLLERTKNLTVVATLAVSATVAFLTTAPPTPYAAWDKEFPYLCIALTCGCGILSAGSGLGLIMYLGTMTRQSVKGLNNKCFKGWAAEALLITPSAFLIAGAFCACLAWLGAVCAHCGPVPVYSLAQLALLLYHNTHLVFSGYLGLEHRNSYLGSQSLATATVDAKEFVEARPQVEKGTLAWQPPTTLLEQLTHVMVKVRSILAFMCIRVNIVRIVVKGALLVPLGVFMVRSTIISGSATTAAIYIFDSGQAGRPWHLCICAFSVVATFLGNEDDEFCTEMAQNQGNQIL</sequence>
<reference evidence="2 3" key="1">
    <citation type="submission" date="2014-04" db="EMBL/GenBank/DDBJ databases">
        <authorList>
            <consortium name="DOE Joint Genome Institute"/>
            <person name="Kuo A."/>
            <person name="Kohler A."/>
            <person name="Costa M.D."/>
            <person name="Nagy L.G."/>
            <person name="Floudas D."/>
            <person name="Copeland A."/>
            <person name="Barry K.W."/>
            <person name="Cichocki N."/>
            <person name="Veneault-Fourrey C."/>
            <person name="LaButti K."/>
            <person name="Lindquist E.A."/>
            <person name="Lipzen A."/>
            <person name="Lundell T."/>
            <person name="Morin E."/>
            <person name="Murat C."/>
            <person name="Sun H."/>
            <person name="Tunlid A."/>
            <person name="Henrissat B."/>
            <person name="Grigoriev I.V."/>
            <person name="Hibbett D.S."/>
            <person name="Martin F."/>
            <person name="Nordberg H.P."/>
            <person name="Cantor M.N."/>
            <person name="Hua S.X."/>
        </authorList>
    </citation>
    <scope>NUCLEOTIDE SEQUENCE [LARGE SCALE GENOMIC DNA]</scope>
    <source>
        <strain evidence="2 3">Marx 270</strain>
    </source>
</reference>
<organism evidence="2 3">
    <name type="scientific">Pisolithus tinctorius Marx 270</name>
    <dbReference type="NCBI Taxonomy" id="870435"/>
    <lineage>
        <taxon>Eukaryota</taxon>
        <taxon>Fungi</taxon>
        <taxon>Dikarya</taxon>
        <taxon>Basidiomycota</taxon>
        <taxon>Agaricomycotina</taxon>
        <taxon>Agaricomycetes</taxon>
        <taxon>Agaricomycetidae</taxon>
        <taxon>Boletales</taxon>
        <taxon>Sclerodermatineae</taxon>
        <taxon>Pisolithaceae</taxon>
        <taxon>Pisolithus</taxon>
    </lineage>
</organism>
<keyword evidence="1" id="KW-0812">Transmembrane</keyword>
<keyword evidence="1" id="KW-0472">Membrane</keyword>
<protein>
    <submittedName>
        <fullName evidence="2">Uncharacterized protein</fullName>
    </submittedName>
</protein>